<protein>
    <submittedName>
        <fullName evidence="3">Maleylpyruvate isomerase family mycothiol-dependent enzyme</fullName>
    </submittedName>
</protein>
<dbReference type="Pfam" id="PF07398">
    <property type="entry name" value="MDMPI_C"/>
    <property type="match status" value="1"/>
</dbReference>
<dbReference type="InterPro" id="IPR024344">
    <property type="entry name" value="MDMPI_metal-binding"/>
</dbReference>
<organism evidence="3 4">
    <name type="scientific">Streptomyces fildesensis</name>
    <dbReference type="NCBI Taxonomy" id="375757"/>
    <lineage>
        <taxon>Bacteria</taxon>
        <taxon>Bacillati</taxon>
        <taxon>Actinomycetota</taxon>
        <taxon>Actinomycetes</taxon>
        <taxon>Kitasatosporales</taxon>
        <taxon>Streptomycetaceae</taxon>
        <taxon>Streptomyces</taxon>
    </lineage>
</organism>
<proteinExistence type="predicted"/>
<feature type="domain" description="Mycothiol-dependent maleylpyruvate isomerase metal-binding" evidence="2">
    <location>
        <begin position="15"/>
        <end position="128"/>
    </location>
</feature>
<dbReference type="PANTHER" id="PTHR40758:SF1">
    <property type="entry name" value="CONSERVED PROTEIN"/>
    <property type="match status" value="1"/>
</dbReference>
<dbReference type="RefSeq" id="WP_399647347.1">
    <property type="nucleotide sequence ID" value="NZ_JBITYG010000003.1"/>
</dbReference>
<dbReference type="NCBIfam" id="TIGR03083">
    <property type="entry name" value="maleylpyruvate isomerase family mycothiol-dependent enzyme"/>
    <property type="match status" value="1"/>
</dbReference>
<dbReference type="SUPFAM" id="SSF109854">
    <property type="entry name" value="DinB/YfiT-like putative metalloenzymes"/>
    <property type="match status" value="1"/>
</dbReference>
<evidence type="ECO:0000313" key="4">
    <source>
        <dbReference type="Proteomes" id="UP001614394"/>
    </source>
</evidence>
<dbReference type="GO" id="GO:0016853">
    <property type="term" value="F:isomerase activity"/>
    <property type="evidence" value="ECO:0007669"/>
    <property type="project" value="UniProtKB-KW"/>
</dbReference>
<evidence type="ECO:0000259" key="1">
    <source>
        <dbReference type="Pfam" id="PF07398"/>
    </source>
</evidence>
<sequence>METVEFIEILRHNGTLLADAAEQAGLDAPVPPCPDWRVRDLVQHTGIVHRWATGFIAEAREEPAPIEGKVPDDGALLDWYREAHADLVAALTAAPADLRCWHFFTAPSPLEFWARRQAHETAVHRVDAEAALGVGPSPVTTAFATDGVDELLAGFHTRPRSRVRSDRPRTLRVRAVDAPAGTGDWLVRLSSEAPRVERGAPGAADCTVSGSAADLYLALWNRGPYDGLDVSGDAELVELWRRDSPIG</sequence>
<keyword evidence="4" id="KW-1185">Reference proteome</keyword>
<dbReference type="InterPro" id="IPR017517">
    <property type="entry name" value="Maleyloyr_isom"/>
</dbReference>
<gene>
    <name evidence="3" type="ORF">ACIGXA_11645</name>
</gene>
<dbReference type="Pfam" id="PF11716">
    <property type="entry name" value="MDMPI_N"/>
    <property type="match status" value="1"/>
</dbReference>
<dbReference type="EMBL" id="JBITYG010000003">
    <property type="protein sequence ID" value="MFI9101167.1"/>
    <property type="molecule type" value="Genomic_DNA"/>
</dbReference>
<name>A0ABW8C423_9ACTN</name>
<accession>A0ABW8C423</accession>
<comment type="caution">
    <text evidence="3">The sequence shown here is derived from an EMBL/GenBank/DDBJ whole genome shotgun (WGS) entry which is preliminary data.</text>
</comment>
<dbReference type="InterPro" id="IPR034660">
    <property type="entry name" value="DinB/YfiT-like"/>
</dbReference>
<evidence type="ECO:0000313" key="3">
    <source>
        <dbReference type="EMBL" id="MFI9101167.1"/>
    </source>
</evidence>
<dbReference type="PANTHER" id="PTHR40758">
    <property type="entry name" value="CONSERVED PROTEIN"/>
    <property type="match status" value="1"/>
</dbReference>
<dbReference type="Proteomes" id="UP001614394">
    <property type="component" value="Unassembled WGS sequence"/>
</dbReference>
<keyword evidence="3" id="KW-0413">Isomerase</keyword>
<feature type="domain" description="MDMPI C-terminal" evidence="1">
    <location>
        <begin position="143"/>
        <end position="237"/>
    </location>
</feature>
<reference evidence="3 4" key="1">
    <citation type="submission" date="2024-10" db="EMBL/GenBank/DDBJ databases">
        <title>The Natural Products Discovery Center: Release of the First 8490 Sequenced Strains for Exploring Actinobacteria Biosynthetic Diversity.</title>
        <authorList>
            <person name="Kalkreuter E."/>
            <person name="Kautsar S.A."/>
            <person name="Yang D."/>
            <person name="Bader C.D."/>
            <person name="Teijaro C.N."/>
            <person name="Fluegel L."/>
            <person name="Davis C.M."/>
            <person name="Simpson J.R."/>
            <person name="Lauterbach L."/>
            <person name="Steele A.D."/>
            <person name="Gui C."/>
            <person name="Meng S."/>
            <person name="Li G."/>
            <person name="Viehrig K."/>
            <person name="Ye F."/>
            <person name="Su P."/>
            <person name="Kiefer A.F."/>
            <person name="Nichols A."/>
            <person name="Cepeda A.J."/>
            <person name="Yan W."/>
            <person name="Fan B."/>
            <person name="Jiang Y."/>
            <person name="Adhikari A."/>
            <person name="Zheng C.-J."/>
            <person name="Schuster L."/>
            <person name="Cowan T.M."/>
            <person name="Smanski M.J."/>
            <person name="Chevrette M.G."/>
            <person name="De Carvalho L.P.S."/>
            <person name="Shen B."/>
        </authorList>
    </citation>
    <scope>NUCLEOTIDE SEQUENCE [LARGE SCALE GENOMIC DNA]</scope>
    <source>
        <strain evidence="3 4">NPDC053399</strain>
    </source>
</reference>
<dbReference type="InterPro" id="IPR010872">
    <property type="entry name" value="MDMPI_C-term_domain"/>
</dbReference>
<evidence type="ECO:0000259" key="2">
    <source>
        <dbReference type="Pfam" id="PF11716"/>
    </source>
</evidence>